<dbReference type="InterPro" id="IPR027558">
    <property type="entry name" value="Pre_pil_HX9DG_C"/>
</dbReference>
<evidence type="ECO:0000313" key="4">
    <source>
        <dbReference type="Proteomes" id="UP000318053"/>
    </source>
</evidence>
<dbReference type="InterPro" id="IPR011453">
    <property type="entry name" value="DUF1559"/>
</dbReference>
<evidence type="ECO:0000256" key="1">
    <source>
        <dbReference type="SAM" id="MobiDB-lite"/>
    </source>
</evidence>
<dbReference type="PANTHER" id="PTHR30093">
    <property type="entry name" value="GENERAL SECRETION PATHWAY PROTEIN G"/>
    <property type="match status" value="1"/>
</dbReference>
<dbReference type="OrthoDB" id="241175at2"/>
<proteinExistence type="predicted"/>
<dbReference type="EMBL" id="SJPK01000023">
    <property type="protein sequence ID" value="TWT55653.1"/>
    <property type="molecule type" value="Genomic_DNA"/>
</dbReference>
<dbReference type="Pfam" id="PF07963">
    <property type="entry name" value="N_methyl"/>
    <property type="match status" value="1"/>
</dbReference>
<dbReference type="RefSeq" id="WP_146393654.1">
    <property type="nucleotide sequence ID" value="NZ_SJPK01000023.1"/>
</dbReference>
<dbReference type="SUPFAM" id="SSF54523">
    <property type="entry name" value="Pili subunits"/>
    <property type="match status" value="1"/>
</dbReference>
<evidence type="ECO:0000259" key="2">
    <source>
        <dbReference type="Pfam" id="PF07596"/>
    </source>
</evidence>
<organism evidence="3 4">
    <name type="scientific">Allorhodopirellula solitaria</name>
    <dbReference type="NCBI Taxonomy" id="2527987"/>
    <lineage>
        <taxon>Bacteria</taxon>
        <taxon>Pseudomonadati</taxon>
        <taxon>Planctomycetota</taxon>
        <taxon>Planctomycetia</taxon>
        <taxon>Pirellulales</taxon>
        <taxon>Pirellulaceae</taxon>
        <taxon>Allorhodopirellula</taxon>
    </lineage>
</organism>
<feature type="compositionally biased region" description="Basic and acidic residues" evidence="1">
    <location>
        <begin position="254"/>
        <end position="264"/>
    </location>
</feature>
<dbReference type="Proteomes" id="UP000318053">
    <property type="component" value="Unassembled WGS sequence"/>
</dbReference>
<feature type="domain" description="DUF1559" evidence="2">
    <location>
        <begin position="34"/>
        <end position="345"/>
    </location>
</feature>
<reference evidence="3 4" key="1">
    <citation type="submission" date="2019-02" db="EMBL/GenBank/DDBJ databases">
        <title>Deep-cultivation of Planctomycetes and their phenomic and genomic characterization uncovers novel biology.</title>
        <authorList>
            <person name="Wiegand S."/>
            <person name="Jogler M."/>
            <person name="Boedeker C."/>
            <person name="Pinto D."/>
            <person name="Vollmers J."/>
            <person name="Rivas-Marin E."/>
            <person name="Kohn T."/>
            <person name="Peeters S.H."/>
            <person name="Heuer A."/>
            <person name="Rast P."/>
            <person name="Oberbeckmann S."/>
            <person name="Bunk B."/>
            <person name="Jeske O."/>
            <person name="Meyerdierks A."/>
            <person name="Storesund J.E."/>
            <person name="Kallscheuer N."/>
            <person name="Luecker S."/>
            <person name="Lage O.M."/>
            <person name="Pohl T."/>
            <person name="Merkel B.J."/>
            <person name="Hornburger P."/>
            <person name="Mueller R.-W."/>
            <person name="Bruemmer F."/>
            <person name="Labrenz M."/>
            <person name="Spormann A.M."/>
            <person name="Op Den Camp H."/>
            <person name="Overmann J."/>
            <person name="Amann R."/>
            <person name="Jetten M.S.M."/>
            <person name="Mascher T."/>
            <person name="Medema M.H."/>
            <person name="Devos D.P."/>
            <person name="Kaster A.-K."/>
            <person name="Ovreas L."/>
            <person name="Rohde M."/>
            <person name="Galperin M.Y."/>
            <person name="Jogler C."/>
        </authorList>
    </citation>
    <scope>NUCLEOTIDE SEQUENCE [LARGE SCALE GENOMIC DNA]</scope>
    <source>
        <strain evidence="3 4">CA85</strain>
    </source>
</reference>
<sequence length="389" mass="41710">MKIRSTRHGFTLVELLVVIAIIGVLVGLLLPAVQAAREAARRMSCSNNMKQLGLAVHNYHSTYNQLPMQAGGTFLPNVDKGDAHIAPGHNARRLSFLVGMLPFIEQQALWQQISNPHEGWAAMGGAGWQGAYDPWATQLQAFKCPSDPAVSTWGLGATNYGSNALGDSPSYGQAGYHEFNSGQGKWVFIDRAQGTCRGMFVPRHPSQFRDTLDGLSNTAMLGEMINGLQDRDTRSLPSLGNGWGGTGTRGSSHACRDDIDPERPQYWRPTGVTLDTNANRSRGARWAYSLPLFTSISFSTGPNREMCFGADWENSGQCPPSSHHQGGAHIVMGDGAVKFITDSVDCGNAESPAVMPGDATSLPSGAASPYGLFGSIGTRANNEVLQSEI</sequence>
<accession>A0A5C5X0G4</accession>
<keyword evidence="4" id="KW-1185">Reference proteome</keyword>
<dbReference type="InterPro" id="IPR045584">
    <property type="entry name" value="Pilin-like"/>
</dbReference>
<name>A0A5C5X0G4_9BACT</name>
<dbReference type="PANTHER" id="PTHR30093:SF2">
    <property type="entry name" value="TYPE II SECRETION SYSTEM PROTEIN H"/>
    <property type="match status" value="1"/>
</dbReference>
<dbReference type="PROSITE" id="PS00409">
    <property type="entry name" value="PROKAR_NTER_METHYL"/>
    <property type="match status" value="1"/>
</dbReference>
<dbReference type="Gene3D" id="3.30.700.10">
    <property type="entry name" value="Glycoprotein, Type 4 Pilin"/>
    <property type="match status" value="1"/>
</dbReference>
<comment type="caution">
    <text evidence="3">The sequence shown here is derived from an EMBL/GenBank/DDBJ whole genome shotgun (WGS) entry which is preliminary data.</text>
</comment>
<gene>
    <name evidence="3" type="ORF">CA85_48470</name>
</gene>
<dbReference type="InterPro" id="IPR012902">
    <property type="entry name" value="N_methyl_site"/>
</dbReference>
<dbReference type="Pfam" id="PF07596">
    <property type="entry name" value="SBP_bac_10"/>
    <property type="match status" value="1"/>
</dbReference>
<feature type="region of interest" description="Disordered" evidence="1">
    <location>
        <begin position="242"/>
        <end position="264"/>
    </location>
</feature>
<evidence type="ECO:0000313" key="3">
    <source>
        <dbReference type="EMBL" id="TWT55653.1"/>
    </source>
</evidence>
<dbReference type="AlphaFoldDB" id="A0A5C5X0G4"/>
<dbReference type="NCBIfam" id="TIGR04294">
    <property type="entry name" value="pre_pil_HX9DG"/>
    <property type="match status" value="1"/>
</dbReference>
<dbReference type="NCBIfam" id="TIGR02532">
    <property type="entry name" value="IV_pilin_GFxxxE"/>
    <property type="match status" value="1"/>
</dbReference>
<protein>
    <recommendedName>
        <fullName evidence="2">DUF1559 domain-containing protein</fullName>
    </recommendedName>
</protein>